<evidence type="ECO:0000313" key="8">
    <source>
        <dbReference type="EMBL" id="MBK1784278.1"/>
    </source>
</evidence>
<proteinExistence type="inferred from homology"/>
<reference evidence="8" key="1">
    <citation type="submission" date="2020-12" db="EMBL/GenBank/DDBJ databases">
        <title>Prauserella sp. ASG 168, a novel actinomycete isolated from cave rock.</title>
        <authorList>
            <person name="Suriyachadkun C."/>
        </authorList>
    </citation>
    <scope>NUCLEOTIDE SEQUENCE</scope>
    <source>
        <strain evidence="8">ASG 168</strain>
    </source>
</reference>
<organism evidence="8 9">
    <name type="scientific">Prauserella cavernicola</name>
    <dbReference type="NCBI Taxonomy" id="2800127"/>
    <lineage>
        <taxon>Bacteria</taxon>
        <taxon>Bacillati</taxon>
        <taxon>Actinomycetota</taxon>
        <taxon>Actinomycetes</taxon>
        <taxon>Pseudonocardiales</taxon>
        <taxon>Pseudonocardiaceae</taxon>
        <taxon>Prauserella</taxon>
    </lineage>
</organism>
<keyword evidence="9" id="KW-1185">Reference proteome</keyword>
<evidence type="ECO:0000256" key="2">
    <source>
        <dbReference type="ARBA" id="ARBA00006679"/>
    </source>
</evidence>
<comment type="similarity">
    <text evidence="2">Belongs to the DoxX family.</text>
</comment>
<dbReference type="GO" id="GO:0005886">
    <property type="term" value="C:plasma membrane"/>
    <property type="evidence" value="ECO:0007669"/>
    <property type="project" value="UniProtKB-SubCell"/>
</dbReference>
<feature type="transmembrane region" description="Helical" evidence="7">
    <location>
        <begin position="120"/>
        <end position="140"/>
    </location>
</feature>
<dbReference type="RefSeq" id="WP_200316540.1">
    <property type="nucleotide sequence ID" value="NZ_JAENJH010000002.1"/>
</dbReference>
<evidence type="ECO:0000256" key="6">
    <source>
        <dbReference type="ARBA" id="ARBA00023136"/>
    </source>
</evidence>
<gene>
    <name evidence="8" type="ORF">JHE00_08040</name>
</gene>
<comment type="caution">
    <text evidence="8">The sequence shown here is derived from an EMBL/GenBank/DDBJ whole genome shotgun (WGS) entry which is preliminary data.</text>
</comment>
<feature type="transmembrane region" description="Helical" evidence="7">
    <location>
        <begin position="66"/>
        <end position="85"/>
    </location>
</feature>
<dbReference type="PANTHER" id="PTHR33452">
    <property type="entry name" value="OXIDOREDUCTASE CATD-RELATED"/>
    <property type="match status" value="1"/>
</dbReference>
<sequence>MTNSTLTRETTSTATTDPATRLRGVVLAATRIVVGLLFLCHGLQAFGLFGGVDGAGTAVPVGSWPGFYAGVIEVLTGALVAFGLFTRSAAVLASGTMAYAYFTVHQPLALLPLQNMGEQAALFSWIFLLIAALGPGALALDNRRRSR</sequence>
<dbReference type="InterPro" id="IPR032808">
    <property type="entry name" value="DoxX"/>
</dbReference>
<feature type="transmembrane region" description="Helical" evidence="7">
    <location>
        <begin position="25"/>
        <end position="46"/>
    </location>
</feature>
<dbReference type="EMBL" id="JAENJH010000002">
    <property type="protein sequence ID" value="MBK1784278.1"/>
    <property type="molecule type" value="Genomic_DNA"/>
</dbReference>
<dbReference type="PANTHER" id="PTHR33452:SF4">
    <property type="entry name" value="BLL4328 PROTEIN"/>
    <property type="match status" value="1"/>
</dbReference>
<dbReference type="Proteomes" id="UP000635245">
    <property type="component" value="Unassembled WGS sequence"/>
</dbReference>
<evidence type="ECO:0000256" key="4">
    <source>
        <dbReference type="ARBA" id="ARBA00022692"/>
    </source>
</evidence>
<accession>A0A934QQL2</accession>
<keyword evidence="6 7" id="KW-0472">Membrane</keyword>
<evidence type="ECO:0000256" key="3">
    <source>
        <dbReference type="ARBA" id="ARBA00022475"/>
    </source>
</evidence>
<dbReference type="InterPro" id="IPR051907">
    <property type="entry name" value="DoxX-like_oxidoreductase"/>
</dbReference>
<comment type="subcellular location">
    <subcellularLocation>
        <location evidence="1">Cell membrane</location>
        <topology evidence="1">Multi-pass membrane protein</topology>
    </subcellularLocation>
</comment>
<dbReference type="Pfam" id="PF07681">
    <property type="entry name" value="DoxX"/>
    <property type="match status" value="1"/>
</dbReference>
<dbReference type="AlphaFoldDB" id="A0A934QQL2"/>
<evidence type="ECO:0000256" key="1">
    <source>
        <dbReference type="ARBA" id="ARBA00004651"/>
    </source>
</evidence>
<keyword evidence="5 7" id="KW-1133">Transmembrane helix</keyword>
<evidence type="ECO:0000256" key="5">
    <source>
        <dbReference type="ARBA" id="ARBA00022989"/>
    </source>
</evidence>
<name>A0A934QQL2_9PSEU</name>
<keyword evidence="3" id="KW-1003">Cell membrane</keyword>
<evidence type="ECO:0000256" key="7">
    <source>
        <dbReference type="SAM" id="Phobius"/>
    </source>
</evidence>
<evidence type="ECO:0000313" key="9">
    <source>
        <dbReference type="Proteomes" id="UP000635245"/>
    </source>
</evidence>
<protein>
    <submittedName>
        <fullName evidence="8">DoxX family protein</fullName>
    </submittedName>
</protein>
<keyword evidence="4 7" id="KW-0812">Transmembrane</keyword>
<feature type="transmembrane region" description="Helical" evidence="7">
    <location>
        <begin position="90"/>
        <end position="108"/>
    </location>
</feature>